<proteinExistence type="inferred from homology"/>
<name>A0A7S8MYI7_9MICO</name>
<dbReference type="KEGG" id="msf:IT882_06210"/>
<evidence type="ECO:0000313" key="11">
    <source>
        <dbReference type="EMBL" id="QPE05592.1"/>
    </source>
</evidence>
<evidence type="ECO:0000256" key="4">
    <source>
        <dbReference type="ARBA" id="ARBA00022519"/>
    </source>
</evidence>
<feature type="transmembrane region" description="Helical" evidence="9">
    <location>
        <begin position="50"/>
        <end position="68"/>
    </location>
</feature>
<keyword evidence="5 9" id="KW-0812">Transmembrane</keyword>
<gene>
    <name evidence="11" type="ORF">IT882_06210</name>
</gene>
<feature type="transmembrane region" description="Helical" evidence="9">
    <location>
        <begin position="88"/>
        <end position="109"/>
    </location>
</feature>
<feature type="domain" description="Tripartite ATP-independent periplasmic transporters DctQ component" evidence="10">
    <location>
        <begin position="27"/>
        <end position="156"/>
    </location>
</feature>
<evidence type="ECO:0000256" key="3">
    <source>
        <dbReference type="ARBA" id="ARBA00022475"/>
    </source>
</evidence>
<dbReference type="GO" id="GO:0015740">
    <property type="term" value="P:C4-dicarboxylate transport"/>
    <property type="evidence" value="ECO:0007669"/>
    <property type="project" value="TreeGrafter"/>
</dbReference>
<accession>A0A7S8MYI7</accession>
<dbReference type="AlphaFoldDB" id="A0A7S8MYI7"/>
<dbReference type="Pfam" id="PF04290">
    <property type="entry name" value="DctQ"/>
    <property type="match status" value="1"/>
</dbReference>
<evidence type="ECO:0000256" key="6">
    <source>
        <dbReference type="ARBA" id="ARBA00022989"/>
    </source>
</evidence>
<keyword evidence="6 9" id="KW-1133">Transmembrane helix</keyword>
<dbReference type="RefSeq" id="WP_195693607.1">
    <property type="nucleotide sequence ID" value="NZ_CP064760.1"/>
</dbReference>
<comment type="subcellular location">
    <subcellularLocation>
        <location evidence="1">Cell inner membrane</location>
        <topology evidence="1">Multi-pass membrane protein</topology>
    </subcellularLocation>
</comment>
<dbReference type="InterPro" id="IPR007387">
    <property type="entry name" value="TRAP_DctQ"/>
</dbReference>
<evidence type="ECO:0000256" key="5">
    <source>
        <dbReference type="ARBA" id="ARBA00022692"/>
    </source>
</evidence>
<sequence length="189" mass="20112">MKHLEKFNGHASRAAAVIAATLTLLLAISITSDAAARLLTNRSIPGMVELSETLLVAIVFLALGYGAYTGSHISLTLVTGALPTRAAAAVRAVADLVVIVLLVWMLWATGSRAIDSFLTGEFKFGLAQWPLWPARTSIVIGIALTSCVYVASTWENTQIARGVRRATPTGPETREIVPETLETLEGGNR</sequence>
<feature type="transmembrane region" description="Helical" evidence="9">
    <location>
        <begin position="129"/>
        <end position="151"/>
    </location>
</feature>
<keyword evidence="12" id="KW-1185">Reference proteome</keyword>
<evidence type="ECO:0000256" key="7">
    <source>
        <dbReference type="ARBA" id="ARBA00023136"/>
    </source>
</evidence>
<dbReference type="GO" id="GO:0022857">
    <property type="term" value="F:transmembrane transporter activity"/>
    <property type="evidence" value="ECO:0007669"/>
    <property type="project" value="TreeGrafter"/>
</dbReference>
<dbReference type="GO" id="GO:0005886">
    <property type="term" value="C:plasma membrane"/>
    <property type="evidence" value="ECO:0007669"/>
    <property type="project" value="UniProtKB-SubCell"/>
</dbReference>
<organism evidence="11 12">
    <name type="scientific">Microbacterium schleiferi</name>
    <dbReference type="NCBI Taxonomy" id="69362"/>
    <lineage>
        <taxon>Bacteria</taxon>
        <taxon>Bacillati</taxon>
        <taxon>Actinomycetota</taxon>
        <taxon>Actinomycetes</taxon>
        <taxon>Micrococcales</taxon>
        <taxon>Microbacteriaceae</taxon>
        <taxon>Microbacterium</taxon>
    </lineage>
</organism>
<keyword evidence="3" id="KW-1003">Cell membrane</keyword>
<evidence type="ECO:0000256" key="1">
    <source>
        <dbReference type="ARBA" id="ARBA00004429"/>
    </source>
</evidence>
<reference evidence="11 12" key="1">
    <citation type="submission" date="2020-11" db="EMBL/GenBank/DDBJ databases">
        <title>Amino acid is mineralized and recycled by bacteria in oceanic microbiome.</title>
        <authorList>
            <person name="Zheng L.Y."/>
        </authorList>
    </citation>
    <scope>NUCLEOTIDE SEQUENCE [LARGE SCALE GENOMIC DNA]</scope>
    <source>
        <strain evidence="11 12">A32-1</strain>
    </source>
</reference>
<dbReference type="PANTHER" id="PTHR35011">
    <property type="entry name" value="2,3-DIKETO-L-GULONATE TRAP TRANSPORTER SMALL PERMEASE PROTEIN YIAM"/>
    <property type="match status" value="1"/>
</dbReference>
<evidence type="ECO:0000256" key="2">
    <source>
        <dbReference type="ARBA" id="ARBA00022448"/>
    </source>
</evidence>
<dbReference type="EMBL" id="CP064760">
    <property type="protein sequence ID" value="QPE05592.1"/>
    <property type="molecule type" value="Genomic_DNA"/>
</dbReference>
<evidence type="ECO:0000256" key="9">
    <source>
        <dbReference type="SAM" id="Phobius"/>
    </source>
</evidence>
<evidence type="ECO:0000259" key="10">
    <source>
        <dbReference type="Pfam" id="PF04290"/>
    </source>
</evidence>
<evidence type="ECO:0000256" key="8">
    <source>
        <dbReference type="ARBA" id="ARBA00038436"/>
    </source>
</evidence>
<comment type="similarity">
    <text evidence="8">Belongs to the TRAP transporter small permease family.</text>
</comment>
<keyword evidence="7 9" id="KW-0472">Membrane</keyword>
<evidence type="ECO:0000313" key="12">
    <source>
        <dbReference type="Proteomes" id="UP000594480"/>
    </source>
</evidence>
<protein>
    <submittedName>
        <fullName evidence="11">TRAP transporter small permease</fullName>
    </submittedName>
</protein>
<keyword evidence="4" id="KW-0997">Cell inner membrane</keyword>
<keyword evidence="2" id="KW-0813">Transport</keyword>
<dbReference type="InterPro" id="IPR055348">
    <property type="entry name" value="DctQ"/>
</dbReference>
<dbReference type="PANTHER" id="PTHR35011:SF10">
    <property type="entry name" value="TRAP TRANSPORTER SMALL PERMEASE PROTEIN"/>
    <property type="match status" value="1"/>
</dbReference>
<dbReference type="Proteomes" id="UP000594480">
    <property type="component" value="Chromosome"/>
</dbReference>